<evidence type="ECO:0000256" key="1">
    <source>
        <dbReference type="ARBA" id="ARBA00004442"/>
    </source>
</evidence>
<dbReference type="Gene3D" id="1.20.1600.10">
    <property type="entry name" value="Outer membrane efflux proteins (OEP)"/>
    <property type="match status" value="1"/>
</dbReference>
<evidence type="ECO:0000256" key="4">
    <source>
        <dbReference type="ARBA" id="ARBA00022452"/>
    </source>
</evidence>
<keyword evidence="7" id="KW-0998">Cell outer membrane</keyword>
<dbReference type="OrthoDB" id="9813458at2"/>
<dbReference type="AlphaFoldDB" id="A0A0C5VUQ0"/>
<dbReference type="HOGENOM" id="CLU_012817_1_0_6"/>
<dbReference type="KEGG" id="gsn:YC6258_05848"/>
<dbReference type="InterPro" id="IPR051906">
    <property type="entry name" value="TolC-like"/>
</dbReference>
<evidence type="ECO:0000313" key="9">
    <source>
        <dbReference type="EMBL" id="AJQ97876.1"/>
    </source>
</evidence>
<keyword evidence="8" id="KW-0732">Signal</keyword>
<comment type="similarity">
    <text evidence="2">Belongs to the outer membrane factor (OMF) (TC 1.B.17) family.</text>
</comment>
<dbReference type="PANTHER" id="PTHR30026">
    <property type="entry name" value="OUTER MEMBRANE PROTEIN TOLC"/>
    <property type="match status" value="1"/>
</dbReference>
<keyword evidence="5" id="KW-0812">Transmembrane</keyword>
<accession>A0A0C5VUQ0</accession>
<dbReference type="PATRIC" id="fig|1445510.3.peg.5808"/>
<dbReference type="PANTHER" id="PTHR30026:SF20">
    <property type="entry name" value="OUTER MEMBRANE PROTEIN TOLC"/>
    <property type="match status" value="1"/>
</dbReference>
<keyword evidence="4" id="KW-1134">Transmembrane beta strand</keyword>
<proteinExistence type="inferred from homology"/>
<evidence type="ECO:0000256" key="2">
    <source>
        <dbReference type="ARBA" id="ARBA00007613"/>
    </source>
</evidence>
<dbReference type="GO" id="GO:1990281">
    <property type="term" value="C:efflux pump complex"/>
    <property type="evidence" value="ECO:0007669"/>
    <property type="project" value="TreeGrafter"/>
</dbReference>
<evidence type="ECO:0000256" key="5">
    <source>
        <dbReference type="ARBA" id="ARBA00022692"/>
    </source>
</evidence>
<keyword evidence="6" id="KW-0472">Membrane</keyword>
<evidence type="ECO:0000256" key="8">
    <source>
        <dbReference type="SAM" id="SignalP"/>
    </source>
</evidence>
<evidence type="ECO:0000256" key="6">
    <source>
        <dbReference type="ARBA" id="ARBA00023136"/>
    </source>
</evidence>
<dbReference type="Proteomes" id="UP000032266">
    <property type="component" value="Chromosome"/>
</dbReference>
<dbReference type="GO" id="GO:0015288">
    <property type="term" value="F:porin activity"/>
    <property type="evidence" value="ECO:0007669"/>
    <property type="project" value="TreeGrafter"/>
</dbReference>
<feature type="signal peptide" evidence="8">
    <location>
        <begin position="1"/>
        <end position="16"/>
    </location>
</feature>
<dbReference type="GO" id="GO:0015562">
    <property type="term" value="F:efflux transmembrane transporter activity"/>
    <property type="evidence" value="ECO:0007669"/>
    <property type="project" value="InterPro"/>
</dbReference>
<keyword evidence="10" id="KW-1185">Reference proteome</keyword>
<feature type="chain" id="PRO_5002194796" evidence="8">
    <location>
        <begin position="17"/>
        <end position="415"/>
    </location>
</feature>
<evidence type="ECO:0000256" key="3">
    <source>
        <dbReference type="ARBA" id="ARBA00022448"/>
    </source>
</evidence>
<gene>
    <name evidence="9" type="ORF">YC6258_05848</name>
</gene>
<sequence length="415" mass="45489">MAVVVLLITLSGLAQALALPEAWEAAKANDPTFKQAGIQARISELEVKDARHSWLPGLEAGARSQWDDRGNHSNSYSISLNQTLWDSRQWAQLNQAQANQLTEQLNIQVAYNDLAGRLLNAYLDLASASDDVLLAQQKLDDGEKLLGITEQRYKAGKLQLTTVEDVRANHVDEQAGLLSAQAAFADRQLALAVLINRPVDQVSHIQIDMSEAPRLPVSSTAEWLQLAQDHSPDLLAAKQQLQAAHAGRNVAQAGYFPTVSGTLSYGGSDKGDDGTLSASVGVTVPIDLNGKTRIGVASSELRITSAEQDVRKVEIALKQNIETRFQQLQLQWQRIGIAHQQVESRQRALALKQAVYDAGLVEASELIDAHNALFASRHELQGRLYQYWQQRVELMKAAGMLNDESIADIARVFVP</sequence>
<dbReference type="Pfam" id="PF02321">
    <property type="entry name" value="OEP"/>
    <property type="match status" value="2"/>
</dbReference>
<reference evidence="9 10" key="1">
    <citation type="submission" date="2014-01" db="EMBL/GenBank/DDBJ databases">
        <title>Full genme sequencing of cellulolytic bacterium Gynuella sunshinyii YC6258T gen. nov., sp. nov.</title>
        <authorList>
            <person name="Khan H."/>
            <person name="Chung E.J."/>
            <person name="Chung Y.R."/>
        </authorList>
    </citation>
    <scope>NUCLEOTIDE SEQUENCE [LARGE SCALE GENOMIC DNA]</scope>
    <source>
        <strain evidence="9 10">YC6258</strain>
    </source>
</reference>
<organism evidence="9 10">
    <name type="scientific">Gynuella sunshinyii YC6258</name>
    <dbReference type="NCBI Taxonomy" id="1445510"/>
    <lineage>
        <taxon>Bacteria</taxon>
        <taxon>Pseudomonadati</taxon>
        <taxon>Pseudomonadota</taxon>
        <taxon>Gammaproteobacteria</taxon>
        <taxon>Oceanospirillales</taxon>
        <taxon>Saccharospirillaceae</taxon>
        <taxon>Gynuella</taxon>
    </lineage>
</organism>
<evidence type="ECO:0000256" key="7">
    <source>
        <dbReference type="ARBA" id="ARBA00023237"/>
    </source>
</evidence>
<dbReference type="EMBL" id="CP007142">
    <property type="protein sequence ID" value="AJQ97876.1"/>
    <property type="molecule type" value="Genomic_DNA"/>
</dbReference>
<keyword evidence="3" id="KW-0813">Transport</keyword>
<dbReference type="STRING" id="1445510.YC6258_05848"/>
<name>A0A0C5VUQ0_9GAMM</name>
<dbReference type="GO" id="GO:0009279">
    <property type="term" value="C:cell outer membrane"/>
    <property type="evidence" value="ECO:0007669"/>
    <property type="project" value="UniProtKB-SubCell"/>
</dbReference>
<evidence type="ECO:0000313" key="10">
    <source>
        <dbReference type="Proteomes" id="UP000032266"/>
    </source>
</evidence>
<dbReference type="InterPro" id="IPR003423">
    <property type="entry name" value="OMP_efflux"/>
</dbReference>
<protein>
    <submittedName>
        <fullName evidence="9">Outer membrane protein</fullName>
    </submittedName>
</protein>
<comment type="subcellular location">
    <subcellularLocation>
        <location evidence="1">Cell outer membrane</location>
    </subcellularLocation>
</comment>
<dbReference type="SUPFAM" id="SSF56954">
    <property type="entry name" value="Outer membrane efflux proteins (OEP)"/>
    <property type="match status" value="1"/>
</dbReference>